<dbReference type="InterPro" id="IPR036390">
    <property type="entry name" value="WH_DNA-bd_sf"/>
</dbReference>
<gene>
    <name evidence="2" type="primary">nsrR</name>
    <name evidence="2" type="ORF">GCM10007875_01440</name>
</gene>
<sequence length="144" mass="16155">MQLTKHTDFAFRTLMYLASMPSDQATIKEIAERFDIPKSHLMKVANSLVHHGLVQASRGKTGGIRLAKKPEEIGLRQVVEWMENTLEPLDCAGQPCVILKSCQLKFKLSQARDAFLESLGQFTLADVIDTPTRNELHTIQLHLG</sequence>
<dbReference type="RefSeq" id="WP_284279355.1">
    <property type="nucleotide sequence ID" value="NZ_BSOJ01000002.1"/>
</dbReference>
<evidence type="ECO:0000256" key="1">
    <source>
        <dbReference type="ARBA" id="ARBA00023125"/>
    </source>
</evidence>
<name>A0ABQ5YNP1_9BURK</name>
<organism evidence="2 3">
    <name type="scientific">Limnobacter litoralis</name>
    <dbReference type="NCBI Taxonomy" id="481366"/>
    <lineage>
        <taxon>Bacteria</taxon>
        <taxon>Pseudomonadati</taxon>
        <taxon>Pseudomonadota</taxon>
        <taxon>Betaproteobacteria</taxon>
        <taxon>Burkholderiales</taxon>
        <taxon>Burkholderiaceae</taxon>
        <taxon>Limnobacter</taxon>
    </lineage>
</organism>
<dbReference type="PROSITE" id="PS01332">
    <property type="entry name" value="HTH_RRF2_1"/>
    <property type="match status" value="1"/>
</dbReference>
<protein>
    <submittedName>
        <fullName evidence="2">Transcriptional regulator</fullName>
    </submittedName>
</protein>
<reference evidence="3" key="1">
    <citation type="journal article" date="2019" name="Int. J. Syst. Evol. Microbiol.">
        <title>The Global Catalogue of Microorganisms (GCM) 10K type strain sequencing project: providing services to taxonomists for standard genome sequencing and annotation.</title>
        <authorList>
            <consortium name="The Broad Institute Genomics Platform"/>
            <consortium name="The Broad Institute Genome Sequencing Center for Infectious Disease"/>
            <person name="Wu L."/>
            <person name="Ma J."/>
        </authorList>
    </citation>
    <scope>NUCLEOTIDE SEQUENCE [LARGE SCALE GENOMIC DNA]</scope>
    <source>
        <strain evidence="3">NBRC 105857</strain>
    </source>
</reference>
<dbReference type="PANTHER" id="PTHR33221">
    <property type="entry name" value="WINGED HELIX-TURN-HELIX TRANSCRIPTIONAL REGULATOR, RRF2 FAMILY"/>
    <property type="match status" value="1"/>
</dbReference>
<accession>A0ABQ5YNP1</accession>
<evidence type="ECO:0000313" key="2">
    <source>
        <dbReference type="EMBL" id="GLR25057.1"/>
    </source>
</evidence>
<dbReference type="EMBL" id="BSOJ01000002">
    <property type="protein sequence ID" value="GLR25057.1"/>
    <property type="molecule type" value="Genomic_DNA"/>
</dbReference>
<comment type="caution">
    <text evidence="2">The sequence shown here is derived from an EMBL/GenBank/DDBJ whole genome shotgun (WGS) entry which is preliminary data.</text>
</comment>
<dbReference type="NCBIfam" id="TIGR00738">
    <property type="entry name" value="rrf2_super"/>
    <property type="match status" value="1"/>
</dbReference>
<dbReference type="Pfam" id="PF02082">
    <property type="entry name" value="Rrf2"/>
    <property type="match status" value="1"/>
</dbReference>
<keyword evidence="3" id="KW-1185">Reference proteome</keyword>
<dbReference type="Gene3D" id="1.10.10.10">
    <property type="entry name" value="Winged helix-like DNA-binding domain superfamily/Winged helix DNA-binding domain"/>
    <property type="match status" value="1"/>
</dbReference>
<dbReference type="InterPro" id="IPR030489">
    <property type="entry name" value="TR_Rrf2-type_CS"/>
</dbReference>
<dbReference type="InterPro" id="IPR036388">
    <property type="entry name" value="WH-like_DNA-bd_sf"/>
</dbReference>
<dbReference type="PROSITE" id="PS51197">
    <property type="entry name" value="HTH_RRF2_2"/>
    <property type="match status" value="1"/>
</dbReference>
<dbReference type="SUPFAM" id="SSF46785">
    <property type="entry name" value="Winged helix' DNA-binding domain"/>
    <property type="match status" value="1"/>
</dbReference>
<proteinExistence type="predicted"/>
<evidence type="ECO:0000313" key="3">
    <source>
        <dbReference type="Proteomes" id="UP001156664"/>
    </source>
</evidence>
<dbReference type="PANTHER" id="PTHR33221:SF4">
    <property type="entry name" value="HTH-TYPE TRANSCRIPTIONAL REPRESSOR NSRR"/>
    <property type="match status" value="1"/>
</dbReference>
<keyword evidence="1" id="KW-0238">DNA-binding</keyword>
<dbReference type="InterPro" id="IPR000944">
    <property type="entry name" value="Tscrpt_reg_Rrf2"/>
</dbReference>
<dbReference type="Proteomes" id="UP001156664">
    <property type="component" value="Unassembled WGS sequence"/>
</dbReference>